<dbReference type="InterPro" id="IPR036390">
    <property type="entry name" value="WH_DNA-bd_sf"/>
</dbReference>
<protein>
    <submittedName>
        <fullName evidence="3">Transcription repressor NadR</fullName>
    </submittedName>
</protein>
<gene>
    <name evidence="3" type="ORF">ACFSBK_11310</name>
</gene>
<dbReference type="Gene3D" id="1.10.10.10">
    <property type="entry name" value="Winged helix-like DNA-binding domain superfamily/Winged helix DNA-binding domain"/>
    <property type="match status" value="1"/>
</dbReference>
<dbReference type="InterPro" id="IPR036388">
    <property type="entry name" value="WH-like_DNA-bd_sf"/>
</dbReference>
<dbReference type="PIRSF" id="PIRSF037847">
    <property type="entry name" value="NiaR"/>
    <property type="match status" value="1"/>
</dbReference>
<accession>A0ABW4NQ95</accession>
<dbReference type="Pfam" id="PF02829">
    <property type="entry name" value="3H"/>
    <property type="match status" value="1"/>
</dbReference>
<dbReference type="Gene3D" id="3.30.1340.20">
    <property type="entry name" value="3H domain"/>
    <property type="match status" value="1"/>
</dbReference>
<dbReference type="Pfam" id="PF08279">
    <property type="entry name" value="HTH_11"/>
    <property type="match status" value="1"/>
</dbReference>
<dbReference type="SUPFAM" id="SSF46785">
    <property type="entry name" value="Winged helix' DNA-binding domain"/>
    <property type="match status" value="1"/>
</dbReference>
<organism evidence="3 4">
    <name type="scientific">Carnobacterium antarcticum</name>
    <dbReference type="NCBI Taxonomy" id="2126436"/>
    <lineage>
        <taxon>Bacteria</taxon>
        <taxon>Bacillati</taxon>
        <taxon>Bacillota</taxon>
        <taxon>Bacilli</taxon>
        <taxon>Lactobacillales</taxon>
        <taxon>Carnobacteriaceae</taxon>
        <taxon>Carnobacterium</taxon>
    </lineage>
</organism>
<keyword evidence="4" id="KW-1185">Reference proteome</keyword>
<evidence type="ECO:0000259" key="1">
    <source>
        <dbReference type="Pfam" id="PF02829"/>
    </source>
</evidence>
<evidence type="ECO:0000313" key="4">
    <source>
        <dbReference type="Proteomes" id="UP001597285"/>
    </source>
</evidence>
<dbReference type="InterPro" id="IPR013196">
    <property type="entry name" value="HTH_11"/>
</dbReference>
<dbReference type="PANTHER" id="PTHR40068:SF1">
    <property type="entry name" value="TRANSCRIPTION REPRESSOR NIAR-RELATED"/>
    <property type="match status" value="1"/>
</dbReference>
<dbReference type="PANTHER" id="PTHR40068">
    <property type="entry name" value="TRANSCRIPTION REPRESSOR NIAR-RELATED"/>
    <property type="match status" value="1"/>
</dbReference>
<evidence type="ECO:0000313" key="3">
    <source>
        <dbReference type="EMBL" id="MFD1800436.1"/>
    </source>
</evidence>
<dbReference type="InterPro" id="IPR026043">
    <property type="entry name" value="NadR"/>
</dbReference>
<dbReference type="EMBL" id="JBHUFF010000020">
    <property type="protein sequence ID" value="MFD1800436.1"/>
    <property type="molecule type" value="Genomic_DNA"/>
</dbReference>
<sequence>MEPSDRRNEIVAILKKENTPVSATALAKQLQVSRQIIVGDVALIRASGVTITATPKGYVLHKLSTTEQRYLGQLACAHTAAETQHELYAVVDNGGELIDVVVEHPIYGELTGQLNIASRHDADLFLKSIHKTNANLLSELTAGVHLHTIACKDKQTFMRIKQQLDELGILYQDN</sequence>
<dbReference type="InterPro" id="IPR035922">
    <property type="entry name" value="3H_dom_sf"/>
</dbReference>
<feature type="domain" description="Helix-turn-helix type 11" evidence="2">
    <location>
        <begin position="6"/>
        <end position="58"/>
    </location>
</feature>
<comment type="caution">
    <text evidence="3">The sequence shown here is derived from an EMBL/GenBank/DDBJ whole genome shotgun (WGS) entry which is preliminary data.</text>
</comment>
<reference evidence="4" key="1">
    <citation type="journal article" date="2019" name="Int. J. Syst. Evol. Microbiol.">
        <title>The Global Catalogue of Microorganisms (GCM) 10K type strain sequencing project: providing services to taxonomists for standard genome sequencing and annotation.</title>
        <authorList>
            <consortium name="The Broad Institute Genomics Platform"/>
            <consortium name="The Broad Institute Genome Sequencing Center for Infectious Disease"/>
            <person name="Wu L."/>
            <person name="Ma J."/>
        </authorList>
    </citation>
    <scope>NUCLEOTIDE SEQUENCE [LARGE SCALE GENOMIC DNA]</scope>
    <source>
        <strain evidence="4">KCTC 42143</strain>
    </source>
</reference>
<dbReference type="InterPro" id="IPR004173">
    <property type="entry name" value="3H_domain"/>
</dbReference>
<evidence type="ECO:0000259" key="2">
    <source>
        <dbReference type="Pfam" id="PF08279"/>
    </source>
</evidence>
<proteinExistence type="predicted"/>
<feature type="domain" description="3H" evidence="1">
    <location>
        <begin position="75"/>
        <end position="170"/>
    </location>
</feature>
<dbReference type="SUPFAM" id="SSF75500">
    <property type="entry name" value="Putative transcriptional regulator TM1602, C-terminal domain"/>
    <property type="match status" value="1"/>
</dbReference>
<dbReference type="RefSeq" id="WP_058918563.1">
    <property type="nucleotide sequence ID" value="NZ_JBHSQC010000008.1"/>
</dbReference>
<name>A0ABW4NQ95_9LACT</name>
<dbReference type="Proteomes" id="UP001597285">
    <property type="component" value="Unassembled WGS sequence"/>
</dbReference>